<accession>A0A9P3G972</accession>
<name>A0A9P3G972_9APHY</name>
<evidence type="ECO:0000256" key="2">
    <source>
        <dbReference type="SAM" id="SignalP"/>
    </source>
</evidence>
<sequence length="85" mass="9205">MLVVLPSLVFNLIADARPPAGGEILRLPPGSTRRSALLALDIAARYASAHEHTPARSRAEPTTAAFGTTDERHARYRPMQVVKTT</sequence>
<keyword evidence="4" id="KW-1185">Reference proteome</keyword>
<protein>
    <submittedName>
        <fullName evidence="3">Uncharacterized protein</fullName>
    </submittedName>
</protein>
<evidence type="ECO:0000313" key="4">
    <source>
        <dbReference type="Proteomes" id="UP000703269"/>
    </source>
</evidence>
<proteinExistence type="predicted"/>
<organism evidence="3 4">
    <name type="scientific">Phanerochaete sordida</name>
    <dbReference type="NCBI Taxonomy" id="48140"/>
    <lineage>
        <taxon>Eukaryota</taxon>
        <taxon>Fungi</taxon>
        <taxon>Dikarya</taxon>
        <taxon>Basidiomycota</taxon>
        <taxon>Agaricomycotina</taxon>
        <taxon>Agaricomycetes</taxon>
        <taxon>Polyporales</taxon>
        <taxon>Phanerochaetaceae</taxon>
        <taxon>Phanerochaete</taxon>
    </lineage>
</organism>
<dbReference type="AlphaFoldDB" id="A0A9P3G972"/>
<feature type="chain" id="PRO_5040276148" evidence="2">
    <location>
        <begin position="17"/>
        <end position="85"/>
    </location>
</feature>
<dbReference type="EMBL" id="BPQB01000015">
    <property type="protein sequence ID" value="GJE90134.1"/>
    <property type="molecule type" value="Genomic_DNA"/>
</dbReference>
<gene>
    <name evidence="3" type="ORF">PsYK624_062580</name>
</gene>
<reference evidence="3 4" key="1">
    <citation type="submission" date="2021-08" db="EMBL/GenBank/DDBJ databases">
        <title>Draft Genome Sequence of Phanerochaete sordida strain YK-624.</title>
        <authorList>
            <person name="Mori T."/>
            <person name="Dohra H."/>
            <person name="Suzuki T."/>
            <person name="Kawagishi H."/>
            <person name="Hirai H."/>
        </authorList>
    </citation>
    <scope>NUCLEOTIDE SEQUENCE [LARGE SCALE GENOMIC DNA]</scope>
    <source>
        <strain evidence="3 4">YK-624</strain>
    </source>
</reference>
<dbReference type="Proteomes" id="UP000703269">
    <property type="component" value="Unassembled WGS sequence"/>
</dbReference>
<comment type="caution">
    <text evidence="3">The sequence shown here is derived from an EMBL/GenBank/DDBJ whole genome shotgun (WGS) entry which is preliminary data.</text>
</comment>
<evidence type="ECO:0000256" key="1">
    <source>
        <dbReference type="SAM" id="MobiDB-lite"/>
    </source>
</evidence>
<feature type="signal peptide" evidence="2">
    <location>
        <begin position="1"/>
        <end position="16"/>
    </location>
</feature>
<evidence type="ECO:0000313" key="3">
    <source>
        <dbReference type="EMBL" id="GJE90134.1"/>
    </source>
</evidence>
<feature type="region of interest" description="Disordered" evidence="1">
    <location>
        <begin position="49"/>
        <end position="85"/>
    </location>
</feature>
<feature type="compositionally biased region" description="Basic and acidic residues" evidence="1">
    <location>
        <begin position="49"/>
        <end position="59"/>
    </location>
</feature>
<keyword evidence="2" id="KW-0732">Signal</keyword>